<name>A0A9D1SDU8_9FIRM</name>
<dbReference type="InterPro" id="IPR036162">
    <property type="entry name" value="Resolvase-like_N_sf"/>
</dbReference>
<evidence type="ECO:0000259" key="2">
    <source>
        <dbReference type="PROSITE" id="PS51736"/>
    </source>
</evidence>
<feature type="domain" description="Recombinase" evidence="3">
    <location>
        <begin position="180"/>
        <end position="322"/>
    </location>
</feature>
<dbReference type="SUPFAM" id="SSF53041">
    <property type="entry name" value="Resolvase-like"/>
    <property type="match status" value="1"/>
</dbReference>
<dbReference type="Gene3D" id="3.40.50.1390">
    <property type="entry name" value="Resolvase, N-terminal catalytic domain"/>
    <property type="match status" value="1"/>
</dbReference>
<sequence>MARKSKRAIATEKKSPRNIFNTAVYIRLSMEDRLYKHGSDSIANQRELILDYLKDKHDMRVYDIYCDNGRSGTDFDREEFRRMMYDVYNGKVNCIVVKDLSRFGREYIETGDYLERIFPLLGVRFIAVNDGYDNRVDPFDITVPIKNVINTLYARDISAKSAAALRMKQENGEFIGSFAPYGYIRSKEDRHKLVIDPEAADVVKKIFEWKAENASYAEISRRLYAMSIPTPNRRKYDLGILKSEVHKNNVYWRPETVRSILANETYTGCLVQGHIKSHFYEGGKDERVDRDDLIIVRGTHEPIISENLFNTVRGKCEKVKKAYDDRAGKYRELGSDVNIFVKKAYCGDCGRPLSRYKKVNGDRVAYFYICRQHSQYPNSCRFVSIAETELKDIVSETLKKQLAYLVDTQKLLSQAGNDTSVKQKKHDIVKELGKAVSQIGRIRMARVRAASDHAKEILSESEYSEISAGLKAEMKEAAQCYEAADRARERLEKLLETESRLEKTAQLCAAGLSRSVIESFIDRVTVYPDKEAVIKWNFGNKAELLASLNGGGTE</sequence>
<reference evidence="4" key="1">
    <citation type="submission" date="2020-10" db="EMBL/GenBank/DDBJ databases">
        <authorList>
            <person name="Gilroy R."/>
        </authorList>
    </citation>
    <scope>NUCLEOTIDE SEQUENCE</scope>
    <source>
        <strain evidence="4">USAMLcec3-3695</strain>
    </source>
</reference>
<dbReference type="InterPro" id="IPR038109">
    <property type="entry name" value="DNA_bind_recomb_sf"/>
</dbReference>
<dbReference type="InterPro" id="IPR011109">
    <property type="entry name" value="DNA_bind_recombinase_dom"/>
</dbReference>
<dbReference type="PANTHER" id="PTHR30461">
    <property type="entry name" value="DNA-INVERTASE FROM LAMBDOID PROPHAGE"/>
    <property type="match status" value="1"/>
</dbReference>
<dbReference type="PROSITE" id="PS51737">
    <property type="entry name" value="RECOMBINASE_DNA_BIND"/>
    <property type="match status" value="1"/>
</dbReference>
<dbReference type="AlphaFoldDB" id="A0A9D1SDU8"/>
<dbReference type="SMART" id="SM00857">
    <property type="entry name" value="Resolvase"/>
    <property type="match status" value="1"/>
</dbReference>
<feature type="domain" description="Resolvase/invertase-type recombinase catalytic" evidence="2">
    <location>
        <begin position="21"/>
        <end position="172"/>
    </location>
</feature>
<comment type="caution">
    <text evidence="4">The sequence shown here is derived from an EMBL/GenBank/DDBJ whole genome shotgun (WGS) entry which is preliminary data.</text>
</comment>
<dbReference type="InterPro" id="IPR050639">
    <property type="entry name" value="SSR_resolvase"/>
</dbReference>
<feature type="coiled-coil region" evidence="1">
    <location>
        <begin position="474"/>
        <end position="504"/>
    </location>
</feature>
<dbReference type="Pfam" id="PF13408">
    <property type="entry name" value="Zn_ribbon_recom"/>
    <property type="match status" value="1"/>
</dbReference>
<dbReference type="GO" id="GO:0000150">
    <property type="term" value="F:DNA strand exchange activity"/>
    <property type="evidence" value="ECO:0007669"/>
    <property type="project" value="InterPro"/>
</dbReference>
<protein>
    <submittedName>
        <fullName evidence="4">Recombinase family protein</fullName>
    </submittedName>
</protein>
<dbReference type="PANTHER" id="PTHR30461:SF23">
    <property type="entry name" value="DNA RECOMBINASE-RELATED"/>
    <property type="match status" value="1"/>
</dbReference>
<dbReference type="PROSITE" id="PS51736">
    <property type="entry name" value="RECOMBINASES_3"/>
    <property type="match status" value="1"/>
</dbReference>
<dbReference type="InterPro" id="IPR025827">
    <property type="entry name" value="Zn_ribbon_recom_dom"/>
</dbReference>
<dbReference type="EMBL" id="DVNB01000021">
    <property type="protein sequence ID" value="HIU56480.1"/>
    <property type="molecule type" value="Genomic_DNA"/>
</dbReference>
<dbReference type="Gene3D" id="3.90.1750.20">
    <property type="entry name" value="Putative Large Serine Recombinase, Chain B, Domain 2"/>
    <property type="match status" value="1"/>
</dbReference>
<evidence type="ECO:0000313" key="4">
    <source>
        <dbReference type="EMBL" id="HIU56480.1"/>
    </source>
</evidence>
<proteinExistence type="predicted"/>
<reference evidence="4" key="2">
    <citation type="journal article" date="2021" name="PeerJ">
        <title>Extensive microbial diversity within the chicken gut microbiome revealed by metagenomics and culture.</title>
        <authorList>
            <person name="Gilroy R."/>
            <person name="Ravi A."/>
            <person name="Getino M."/>
            <person name="Pursley I."/>
            <person name="Horton D.L."/>
            <person name="Alikhan N.F."/>
            <person name="Baker D."/>
            <person name="Gharbi K."/>
            <person name="Hall N."/>
            <person name="Watson M."/>
            <person name="Adriaenssens E.M."/>
            <person name="Foster-Nyarko E."/>
            <person name="Jarju S."/>
            <person name="Secka A."/>
            <person name="Antonio M."/>
            <person name="Oren A."/>
            <person name="Chaudhuri R.R."/>
            <person name="La Ragione R."/>
            <person name="Hildebrand F."/>
            <person name="Pallen M.J."/>
        </authorList>
    </citation>
    <scope>NUCLEOTIDE SEQUENCE</scope>
    <source>
        <strain evidence="4">USAMLcec3-3695</strain>
    </source>
</reference>
<gene>
    <name evidence="4" type="ORF">IAA61_01540</name>
</gene>
<dbReference type="Pfam" id="PF00239">
    <property type="entry name" value="Resolvase"/>
    <property type="match status" value="1"/>
</dbReference>
<evidence type="ECO:0000313" key="5">
    <source>
        <dbReference type="Proteomes" id="UP000824109"/>
    </source>
</evidence>
<organism evidence="4 5">
    <name type="scientific">Candidatus Ornithomonoglobus merdipullorum</name>
    <dbReference type="NCBI Taxonomy" id="2840895"/>
    <lineage>
        <taxon>Bacteria</taxon>
        <taxon>Bacillati</taxon>
        <taxon>Bacillota</taxon>
        <taxon>Clostridia</taxon>
        <taxon>Candidatus Ornithomonoglobus</taxon>
    </lineage>
</organism>
<evidence type="ECO:0000256" key="1">
    <source>
        <dbReference type="SAM" id="Coils"/>
    </source>
</evidence>
<accession>A0A9D1SDU8</accession>
<dbReference type="Pfam" id="PF07508">
    <property type="entry name" value="Recombinase"/>
    <property type="match status" value="1"/>
</dbReference>
<evidence type="ECO:0000259" key="3">
    <source>
        <dbReference type="PROSITE" id="PS51737"/>
    </source>
</evidence>
<dbReference type="Proteomes" id="UP000824109">
    <property type="component" value="Unassembled WGS sequence"/>
</dbReference>
<dbReference type="GO" id="GO:0003677">
    <property type="term" value="F:DNA binding"/>
    <property type="evidence" value="ECO:0007669"/>
    <property type="project" value="InterPro"/>
</dbReference>
<keyword evidence="1" id="KW-0175">Coiled coil</keyword>
<dbReference type="InterPro" id="IPR006119">
    <property type="entry name" value="Resolv_N"/>
</dbReference>